<dbReference type="Proteomes" id="UP001607302">
    <property type="component" value="Unassembled WGS sequence"/>
</dbReference>
<reference evidence="1 2" key="1">
    <citation type="journal article" date="2024" name="Ann. Entomol. Soc. Am.">
        <title>Genomic analyses of the southern and eastern yellowjacket wasps (Hymenoptera: Vespidae) reveal evolutionary signatures of social life.</title>
        <authorList>
            <person name="Catto M.A."/>
            <person name="Caine P.B."/>
            <person name="Orr S.E."/>
            <person name="Hunt B.G."/>
            <person name="Goodisman M.A.D."/>
        </authorList>
    </citation>
    <scope>NUCLEOTIDE SEQUENCE [LARGE SCALE GENOMIC DNA]</scope>
    <source>
        <strain evidence="1">233</strain>
        <tissue evidence="1">Head and thorax</tissue>
    </source>
</reference>
<dbReference type="AlphaFoldDB" id="A0ABD2C7G4"/>
<accession>A0ABD2C7G4</accession>
<proteinExistence type="predicted"/>
<comment type="caution">
    <text evidence="1">The sequence shown here is derived from an EMBL/GenBank/DDBJ whole genome shotgun (WGS) entry which is preliminary data.</text>
</comment>
<keyword evidence="2" id="KW-1185">Reference proteome</keyword>
<evidence type="ECO:0000313" key="1">
    <source>
        <dbReference type="EMBL" id="KAL2740985.1"/>
    </source>
</evidence>
<gene>
    <name evidence="1" type="ORF">V1478_001126</name>
</gene>
<protein>
    <submittedName>
        <fullName evidence="1">Uncharacterized protein</fullName>
    </submittedName>
</protein>
<name>A0ABD2C7G4_VESSQ</name>
<dbReference type="EMBL" id="JAUDFV010000020">
    <property type="protein sequence ID" value="KAL2740985.1"/>
    <property type="molecule type" value="Genomic_DNA"/>
</dbReference>
<organism evidence="1 2">
    <name type="scientific">Vespula squamosa</name>
    <name type="common">Southern yellow jacket</name>
    <name type="synonym">Wasp</name>
    <dbReference type="NCBI Taxonomy" id="30214"/>
    <lineage>
        <taxon>Eukaryota</taxon>
        <taxon>Metazoa</taxon>
        <taxon>Ecdysozoa</taxon>
        <taxon>Arthropoda</taxon>
        <taxon>Hexapoda</taxon>
        <taxon>Insecta</taxon>
        <taxon>Pterygota</taxon>
        <taxon>Neoptera</taxon>
        <taxon>Endopterygota</taxon>
        <taxon>Hymenoptera</taxon>
        <taxon>Apocrita</taxon>
        <taxon>Aculeata</taxon>
        <taxon>Vespoidea</taxon>
        <taxon>Vespidae</taxon>
        <taxon>Vespinae</taxon>
        <taxon>Vespula</taxon>
    </lineage>
</organism>
<evidence type="ECO:0000313" key="2">
    <source>
        <dbReference type="Proteomes" id="UP001607302"/>
    </source>
</evidence>
<sequence>MWLEFECLLNYALGRISKMAGGGGGGDGGSVVVVTMLARNAETKPERLGGGGCADASYKHGRLIARSPSPTPCSHTSELGFSSVSVTFKRLTTGESPGRIKFHNSKDLT</sequence>